<dbReference type="AlphaFoldDB" id="A0A2H0UNH3"/>
<evidence type="ECO:0000313" key="1">
    <source>
        <dbReference type="EMBL" id="PIR87305.1"/>
    </source>
</evidence>
<accession>A0A2H0UNH3</accession>
<sequence>MEKNSSEFYAARAPELYAARARAEARKYPEDLNAEREEIPDEAEKLAFIDRKRREFREAFEAAGGDYEEAQMLHYNYHQYCGPQTGFYRDNISKKWRADIEERAFRFGLDKISLPNSWVVWGADSPLPPKDAEETSENKG</sequence>
<protein>
    <submittedName>
        <fullName evidence="1">Uncharacterized protein</fullName>
    </submittedName>
</protein>
<reference evidence="2" key="1">
    <citation type="submission" date="2017-09" db="EMBL/GenBank/DDBJ databases">
        <title>Depth-based differentiation of microbial function through sediment-hosted aquifers and enrichment of novel symbionts in the deep terrestrial subsurface.</title>
        <authorList>
            <person name="Probst A.J."/>
            <person name="Ladd B."/>
            <person name="Jarett J.K."/>
            <person name="Geller-Mcgrath D.E."/>
            <person name="Sieber C.M.K."/>
            <person name="Emerson J.B."/>
            <person name="Anantharaman K."/>
            <person name="Thomas B.C."/>
            <person name="Malmstrom R."/>
            <person name="Stieglmeier M."/>
            <person name="Klingl A."/>
            <person name="Woyke T."/>
            <person name="Ryan C.M."/>
            <person name="Banfield J.F."/>
        </authorList>
    </citation>
    <scope>NUCLEOTIDE SEQUENCE [LARGE SCALE GENOMIC DNA]</scope>
</reference>
<gene>
    <name evidence="1" type="ORF">COU11_00965</name>
</gene>
<proteinExistence type="predicted"/>
<evidence type="ECO:0000313" key="2">
    <source>
        <dbReference type="Proteomes" id="UP000229526"/>
    </source>
</evidence>
<dbReference type="Proteomes" id="UP000229526">
    <property type="component" value="Unassembled WGS sequence"/>
</dbReference>
<dbReference type="EMBL" id="PFBD01000008">
    <property type="protein sequence ID" value="PIR87305.1"/>
    <property type="molecule type" value="Genomic_DNA"/>
</dbReference>
<organism evidence="1 2">
    <name type="scientific">Candidatus Harrisonbacteria bacterium CG10_big_fil_rev_8_21_14_0_10_49_15</name>
    <dbReference type="NCBI Taxonomy" id="1974587"/>
    <lineage>
        <taxon>Bacteria</taxon>
        <taxon>Candidatus Harrisoniibacteriota</taxon>
    </lineage>
</organism>
<comment type="caution">
    <text evidence="1">The sequence shown here is derived from an EMBL/GenBank/DDBJ whole genome shotgun (WGS) entry which is preliminary data.</text>
</comment>
<name>A0A2H0UNH3_9BACT</name>